<evidence type="ECO:0000313" key="7">
    <source>
        <dbReference type="Proteomes" id="UP000272942"/>
    </source>
</evidence>
<feature type="transmembrane region" description="Helical" evidence="5">
    <location>
        <begin position="125"/>
        <end position="151"/>
    </location>
</feature>
<reference evidence="6 7" key="2">
    <citation type="submission" date="2018-11" db="EMBL/GenBank/DDBJ databases">
        <authorList>
            <consortium name="Pathogen Informatics"/>
        </authorList>
    </citation>
    <scope>NUCLEOTIDE SEQUENCE [LARGE SCALE GENOMIC DNA]</scope>
    <source>
        <strain evidence="6 7">Egypt</strain>
    </source>
</reference>
<dbReference type="WBParaSite" id="ECPE_0001599201-mRNA-1">
    <property type="protein sequence ID" value="ECPE_0001599201-mRNA-1"/>
    <property type="gene ID" value="ECPE_0001599201"/>
</dbReference>
<keyword evidence="4 5" id="KW-0472">Membrane</keyword>
<protein>
    <submittedName>
        <fullName evidence="8">G_PROTEIN_RECEP_F1_2 domain-containing protein</fullName>
    </submittedName>
</protein>
<dbReference type="GO" id="GO:0004930">
    <property type="term" value="F:G protein-coupled receptor activity"/>
    <property type="evidence" value="ECO:0007669"/>
    <property type="project" value="InterPro"/>
</dbReference>
<keyword evidence="7" id="KW-1185">Reference proteome</keyword>
<dbReference type="CDD" id="cd00637">
    <property type="entry name" value="7tm_classA_rhodopsin-like"/>
    <property type="match status" value="1"/>
</dbReference>
<evidence type="ECO:0000256" key="3">
    <source>
        <dbReference type="ARBA" id="ARBA00022989"/>
    </source>
</evidence>
<evidence type="ECO:0000256" key="1">
    <source>
        <dbReference type="ARBA" id="ARBA00004370"/>
    </source>
</evidence>
<dbReference type="Gene3D" id="1.20.1070.10">
    <property type="entry name" value="Rhodopsin 7-helix transmembrane proteins"/>
    <property type="match status" value="1"/>
</dbReference>
<feature type="transmembrane region" description="Helical" evidence="5">
    <location>
        <begin position="198"/>
        <end position="221"/>
    </location>
</feature>
<evidence type="ECO:0000256" key="5">
    <source>
        <dbReference type="SAM" id="Phobius"/>
    </source>
</evidence>
<keyword evidence="3 5" id="KW-1133">Transmembrane helix</keyword>
<dbReference type="PANTHER" id="PTHR45698:SF1">
    <property type="entry name" value="TRACE AMINE-ASSOCIATED RECEPTOR 13C-LIKE"/>
    <property type="match status" value="1"/>
</dbReference>
<feature type="transmembrane region" description="Helical" evidence="5">
    <location>
        <begin position="41"/>
        <end position="62"/>
    </location>
</feature>
<gene>
    <name evidence="6" type="ORF">ECPE_LOCUS15951</name>
</gene>
<dbReference type="EMBL" id="UZAN01062422">
    <property type="protein sequence ID" value="VDP93223.1"/>
    <property type="molecule type" value="Genomic_DNA"/>
</dbReference>
<feature type="transmembrane region" description="Helical" evidence="5">
    <location>
        <begin position="12"/>
        <end position="29"/>
    </location>
</feature>
<dbReference type="PANTHER" id="PTHR45698">
    <property type="entry name" value="TRACE AMINE-ASSOCIATED RECEPTOR 19N-RELATED"/>
    <property type="match status" value="1"/>
</dbReference>
<organism evidence="8">
    <name type="scientific">Echinostoma caproni</name>
    <dbReference type="NCBI Taxonomy" id="27848"/>
    <lineage>
        <taxon>Eukaryota</taxon>
        <taxon>Metazoa</taxon>
        <taxon>Spiralia</taxon>
        <taxon>Lophotrochozoa</taxon>
        <taxon>Platyhelminthes</taxon>
        <taxon>Trematoda</taxon>
        <taxon>Digenea</taxon>
        <taxon>Plagiorchiida</taxon>
        <taxon>Echinostomata</taxon>
        <taxon>Echinostomatoidea</taxon>
        <taxon>Echinostomatidae</taxon>
        <taxon>Echinostoma</taxon>
    </lineage>
</organism>
<proteinExistence type="predicted"/>
<reference evidence="8" key="1">
    <citation type="submission" date="2016-06" db="UniProtKB">
        <authorList>
            <consortium name="WormBaseParasite"/>
        </authorList>
    </citation>
    <scope>IDENTIFICATION</scope>
</reference>
<dbReference type="SUPFAM" id="SSF81321">
    <property type="entry name" value="Family A G protein-coupled receptor-like"/>
    <property type="match status" value="1"/>
</dbReference>
<dbReference type="Pfam" id="PF00001">
    <property type="entry name" value="7tm_1"/>
    <property type="match status" value="1"/>
</dbReference>
<accession>A0A183B9R7</accession>
<feature type="transmembrane region" description="Helical" evidence="5">
    <location>
        <begin position="227"/>
        <end position="247"/>
    </location>
</feature>
<evidence type="ECO:0000256" key="4">
    <source>
        <dbReference type="ARBA" id="ARBA00023136"/>
    </source>
</evidence>
<evidence type="ECO:0000313" key="6">
    <source>
        <dbReference type="EMBL" id="VDP93223.1"/>
    </source>
</evidence>
<dbReference type="Proteomes" id="UP000272942">
    <property type="component" value="Unassembled WGS sequence"/>
</dbReference>
<comment type="subcellular location">
    <subcellularLocation>
        <location evidence="1">Membrane</location>
    </subcellularLocation>
</comment>
<evidence type="ECO:0000313" key="8">
    <source>
        <dbReference type="WBParaSite" id="ECPE_0001599201-mRNA-1"/>
    </source>
</evidence>
<dbReference type="InterPro" id="IPR000276">
    <property type="entry name" value="GPCR_Rhodpsn"/>
</dbReference>
<dbReference type="GO" id="GO:0016020">
    <property type="term" value="C:membrane"/>
    <property type="evidence" value="ECO:0007669"/>
    <property type="project" value="UniProtKB-SubCell"/>
</dbReference>
<dbReference type="AlphaFoldDB" id="A0A183B9R7"/>
<evidence type="ECO:0000256" key="2">
    <source>
        <dbReference type="ARBA" id="ARBA00022692"/>
    </source>
</evidence>
<name>A0A183B9R7_9TREM</name>
<keyword evidence="2 5" id="KW-0812">Transmembrane</keyword>
<feature type="transmembrane region" description="Helical" evidence="5">
    <location>
        <begin position="83"/>
        <end position="105"/>
    </location>
</feature>
<sequence>MLMYNHNIFNALYGIAANYLLASLNYSFPAEKAYSNPFVCYIIQSGFIIVMLGSAIICNVLCQCADRYRAIFYPRAYRARTKPCIIASYVFIATYATLVSTLRFFQTHMVDGKCFPFGRAGVKHVLALTELVVMYFLPFVLIVTLTVPVLWQLRQLRLGSGRNKRHTSITHQTNTNQIGRTEDGDDIRNSIVVAQRSIFIHTLTLAIEITILEFTIILFLILDNLHVFILGIASPIRIYLLCIKSLYCTFNPFLTILTVTPLRRTVVKHLLTCKSHCTQILCPCFPKATK</sequence>